<dbReference type="Proteomes" id="UP000028545">
    <property type="component" value="Unassembled WGS sequence"/>
</dbReference>
<dbReference type="OrthoDB" id="436852at2759"/>
<dbReference type="InterPro" id="IPR023780">
    <property type="entry name" value="Chromo_domain"/>
</dbReference>
<organism evidence="4 5">
    <name type="scientific">Pseudallescheria apiosperma</name>
    <name type="common">Scedosporium apiospermum</name>
    <dbReference type="NCBI Taxonomy" id="563466"/>
    <lineage>
        <taxon>Eukaryota</taxon>
        <taxon>Fungi</taxon>
        <taxon>Dikarya</taxon>
        <taxon>Ascomycota</taxon>
        <taxon>Pezizomycotina</taxon>
        <taxon>Sordariomycetes</taxon>
        <taxon>Hypocreomycetidae</taxon>
        <taxon>Microascales</taxon>
        <taxon>Microascaceae</taxon>
        <taxon>Scedosporium</taxon>
    </lineage>
</organism>
<evidence type="ECO:0000313" key="4">
    <source>
        <dbReference type="EMBL" id="KEZ44721.1"/>
    </source>
</evidence>
<feature type="compositionally biased region" description="Low complexity" evidence="2">
    <location>
        <begin position="318"/>
        <end position="332"/>
    </location>
</feature>
<dbReference type="OMA" id="IIWDPLA"/>
<comment type="caution">
    <text evidence="4">The sequence shown here is derived from an EMBL/GenBank/DDBJ whole genome shotgun (WGS) entry which is preliminary data.</text>
</comment>
<proteinExistence type="predicted"/>
<dbReference type="Gene3D" id="2.40.50.40">
    <property type="match status" value="1"/>
</dbReference>
<feature type="compositionally biased region" description="Basic and acidic residues" evidence="2">
    <location>
        <begin position="421"/>
        <end position="445"/>
    </location>
</feature>
<feature type="compositionally biased region" description="Basic and acidic residues" evidence="2">
    <location>
        <begin position="697"/>
        <end position="715"/>
    </location>
</feature>
<dbReference type="InterPro" id="IPR000953">
    <property type="entry name" value="Chromo/chromo_shadow_dom"/>
</dbReference>
<dbReference type="GO" id="GO:0006338">
    <property type="term" value="P:chromatin remodeling"/>
    <property type="evidence" value="ECO:0007669"/>
    <property type="project" value="UniProtKB-ARBA"/>
</dbReference>
<name>A0A084GBK9_PSEDA</name>
<reference evidence="4 5" key="1">
    <citation type="journal article" date="2014" name="Genome Announc.">
        <title>Draft genome sequence of the pathogenic fungus Scedosporium apiospermum.</title>
        <authorList>
            <person name="Vandeputte P."/>
            <person name="Ghamrawi S."/>
            <person name="Rechenmann M."/>
            <person name="Iltis A."/>
            <person name="Giraud S."/>
            <person name="Fleury M."/>
            <person name="Thornton C."/>
            <person name="Delhaes L."/>
            <person name="Meyer W."/>
            <person name="Papon N."/>
            <person name="Bouchara J.P."/>
        </authorList>
    </citation>
    <scope>NUCLEOTIDE SEQUENCE [LARGE SCALE GENOMIC DNA]</scope>
    <source>
        <strain evidence="4 5">IHEM 14462</strain>
    </source>
</reference>
<dbReference type="GeneID" id="27721883"/>
<feature type="compositionally biased region" description="Basic and acidic residues" evidence="2">
    <location>
        <begin position="181"/>
        <end position="197"/>
    </location>
</feature>
<accession>A0A084GBK9</accession>
<keyword evidence="5" id="KW-1185">Reference proteome</keyword>
<dbReference type="SUPFAM" id="SSF54160">
    <property type="entry name" value="Chromo domain-like"/>
    <property type="match status" value="1"/>
</dbReference>
<protein>
    <recommendedName>
        <fullName evidence="3">Chromo domain-containing protein</fullName>
    </recommendedName>
</protein>
<evidence type="ECO:0000259" key="3">
    <source>
        <dbReference type="PROSITE" id="PS50013"/>
    </source>
</evidence>
<sequence length="1537" mass="169982">MASSYGLKKGSGQEHAPALVEDLGFSSDTTIEEQNDDDMLWTVEDVLAEMPMEEHGEPHYLILWTGFPLHEASWEPKEHLEPDTLKAWAENKAAVEKGEKEPFDVESWFNSKVQYLKERIGRAELRNARRIALGRPLTPTLQELQRQLKEVATQGDIDVTDFETDGLLSDSDDSYSDEIDERILSRPRPVAEKDPEKAALPPKGRVKPDSPNTPDAPPGTSQREDPSRLIQSSGADGAPQSRPKAPHRDSGSTKQAPAPGKQEALLRRSVSKVSGSSATTTRANVATPARVRSLLPSGHPSKNSRIVSGASGPTSRNPAAPQQTPSSSQGSSRLAARRTTVAKGSLGAGANIFVTGIVRKQRRRLKDALVDPTKGQKHFTKMRIQNIAFKRIRDGSDRAPDNLPSGLFRITDTAQHSKSIQKPESESESRESGRKSASKSTHESAESADGGPEPRKKQKKKSVRFAEIESVAHGPSEPIMDAPYTAEPAGMDDEEAVFIPRNSPPPPVHQTTRITKMISIGGSGLDELEVLFDGIPDMPAEDWYVHLTGGGPIHFTHFLTPQDLAAQMPDLIGANLASGCVTTEKASNALKTLSKQLETGSRGVVCEYEKYIIILYPNGCDMWKDPIFKASSNTTPECLIRHLMYAKRVEGDQMLSLGGDVSEALAENDDSVSGHAVFEHILGREYSSLLPTAMKNTETEKVEEKTDGKETEKSAKPNAVGQGSIEKAQHAFFLVASPTEDNILRELSICLKLRDPDSRIYLSSVPGAWKAMCRSTSVGTIIFHEPSMYIVRRMPGIWDMLRRGDHCFTFWSFSGTMLLRPGPNPTDSTKPGMVATGAGATLSRIFPGGRAILVTPSFLLTQPRRAYELLKWYTTKVLGRQSRFTKLVLASDAEQYVRDIASQRALQSAETSGVVPIFEGKLDENCAVWFKLLEKLGHLVSEATDEAGLMDECLSPVIFAPESIVSNDEQSLVDWFAWWSVTVAEEYRRFVVIGTNEEDIQGENGCKMMARFPNYRLDLVLDSSWPDDLAMESNADATARVLQKSFPFPSRLLKTDSSQSITDYVEGLIRRGSSFLIMYKFPVGFHDSCLDYSGSRGAKHYTFTAWFDYLRPFDPSGRKCVYGGLFYTAVRGWDTVRSGQRPTEFLPQLPWLAFYRPSNPHKFVSGEKIDGSDEVDLIIWDFFAIVRFPLGQQPTENALSDAQQDLIRFVRQETSRKNAGSRLGAVWLGGFPLDPLIDADLHPMDATLEFLGSVLTNLKKEVPATSQQLERSGYRRVILDVESPASWASTEEEKPPQGHPAIVFPPPPGDRTGDPSPYNNNILYGAASEARKRGFTQDDTIDRVVNESSALVLRPEIGEPSSYWRKRPNYPNLEAPQSFPVGGSSGAGTSPQHRRGSAQQTGEAIAQKAGQKRWVGNEEENHPWKKKRSNPKKSEESRQKEQNGKAANRGPRNDDQPTVELPSRRGPQVHPTRVPLLDSYRPHHSKKRAQDPLGGVKGDDAEQGRQARRSEMLRYEEVLGATTQDVVLYDYEPDMGS</sequence>
<dbReference type="SMART" id="SM00298">
    <property type="entry name" value="CHROMO"/>
    <property type="match status" value="1"/>
</dbReference>
<feature type="region of interest" description="Disordered" evidence="2">
    <location>
        <begin position="162"/>
        <end position="346"/>
    </location>
</feature>
<comment type="subunit">
    <text evidence="1">Component of the NuA4 histone acetyltransferase complex.</text>
</comment>
<dbReference type="HOGENOM" id="CLU_002208_0_0_1"/>
<gene>
    <name evidence="4" type="ORF">SAPIO_CDS2811</name>
</gene>
<dbReference type="VEuPathDB" id="FungiDB:SAPIO_CDS2811"/>
<dbReference type="CDD" id="cd18966">
    <property type="entry name" value="chromodomain"/>
    <property type="match status" value="1"/>
</dbReference>
<feature type="region of interest" description="Disordered" evidence="2">
    <location>
        <begin position="391"/>
        <end position="480"/>
    </location>
</feature>
<dbReference type="InterPro" id="IPR016197">
    <property type="entry name" value="Chromo-like_dom_sf"/>
</dbReference>
<feature type="compositionally biased region" description="Acidic residues" evidence="2">
    <location>
        <begin position="162"/>
        <end position="180"/>
    </location>
</feature>
<dbReference type="PROSITE" id="PS50013">
    <property type="entry name" value="CHROMO_2"/>
    <property type="match status" value="1"/>
</dbReference>
<feature type="compositionally biased region" description="Basic and acidic residues" evidence="2">
    <location>
        <begin position="1497"/>
        <end position="1510"/>
    </location>
</feature>
<dbReference type="KEGG" id="sapo:SAPIO_CDS2811"/>
<dbReference type="EMBL" id="JOWA01000087">
    <property type="protein sequence ID" value="KEZ44721.1"/>
    <property type="molecule type" value="Genomic_DNA"/>
</dbReference>
<feature type="region of interest" description="Disordered" evidence="2">
    <location>
        <begin position="1"/>
        <end position="27"/>
    </location>
</feature>
<evidence type="ECO:0000256" key="2">
    <source>
        <dbReference type="SAM" id="MobiDB-lite"/>
    </source>
</evidence>
<feature type="compositionally biased region" description="Polar residues" evidence="2">
    <location>
        <begin position="300"/>
        <end position="317"/>
    </location>
</feature>
<feature type="compositionally biased region" description="Basic and acidic residues" evidence="2">
    <location>
        <begin position="391"/>
        <end position="400"/>
    </location>
</feature>
<evidence type="ECO:0000256" key="1">
    <source>
        <dbReference type="ARBA" id="ARBA00011353"/>
    </source>
</evidence>
<feature type="domain" description="Chromo" evidence="3">
    <location>
        <begin position="41"/>
        <end position="81"/>
    </location>
</feature>
<feature type="compositionally biased region" description="Polar residues" evidence="2">
    <location>
        <begin position="271"/>
        <end position="284"/>
    </location>
</feature>
<feature type="region of interest" description="Disordered" evidence="2">
    <location>
        <begin position="695"/>
        <end position="721"/>
    </location>
</feature>
<evidence type="ECO:0000313" key="5">
    <source>
        <dbReference type="Proteomes" id="UP000028545"/>
    </source>
</evidence>
<feature type="region of interest" description="Disordered" evidence="2">
    <location>
        <begin position="1286"/>
        <end position="1322"/>
    </location>
</feature>
<dbReference type="RefSeq" id="XP_016644520.1">
    <property type="nucleotide sequence ID" value="XM_016785738.1"/>
</dbReference>
<feature type="compositionally biased region" description="Basic and acidic residues" evidence="2">
    <location>
        <begin position="1432"/>
        <end position="1443"/>
    </location>
</feature>
<dbReference type="Pfam" id="PF00385">
    <property type="entry name" value="Chromo"/>
    <property type="match status" value="1"/>
</dbReference>
<feature type="region of interest" description="Disordered" evidence="2">
    <location>
        <begin position="1360"/>
        <end position="1510"/>
    </location>
</feature>
<feature type="compositionally biased region" description="Polar residues" evidence="2">
    <location>
        <begin position="1387"/>
        <end position="1402"/>
    </location>
</feature>